<sequence length="163" mass="20144">MKERMIEMTCPHCGHVFHIKRDTLGIAKISENIEKRLQDGTYFYHQCNHCHHLFYMIYPFLFRDPQRKFILILSDKKEIDNLPDDELVVRCKYPEQLVFCYRVLHQQLNLKKMVHFKRQWEKKWTNKAQFDRYDPLHHCLWIKVKEEYKAMILTKEEEKELRS</sequence>
<proteinExistence type="predicted"/>
<evidence type="ECO:0000313" key="3">
    <source>
        <dbReference type="Proteomes" id="UP000255523"/>
    </source>
</evidence>
<dbReference type="EMBL" id="UHFX01000003">
    <property type="protein sequence ID" value="SUO03252.1"/>
    <property type="molecule type" value="Genomic_DNA"/>
</dbReference>
<evidence type="ECO:0000313" key="2">
    <source>
        <dbReference type="EMBL" id="SUO03252.1"/>
    </source>
</evidence>
<protein>
    <recommendedName>
        <fullName evidence="1">CpXC domain-containing protein</fullName>
    </recommendedName>
</protein>
<dbReference type="Proteomes" id="UP000255523">
    <property type="component" value="Unassembled WGS sequence"/>
</dbReference>
<dbReference type="RefSeq" id="WP_022790289.1">
    <property type="nucleotide sequence ID" value="NZ_JACJKL010000002.1"/>
</dbReference>
<name>A0A380LKB1_9FIRM</name>
<accession>A0A380LKB1</accession>
<organism evidence="2 3">
    <name type="scientific">Faecalicoccus pleomorphus</name>
    <dbReference type="NCBI Taxonomy" id="1323"/>
    <lineage>
        <taxon>Bacteria</taxon>
        <taxon>Bacillati</taxon>
        <taxon>Bacillota</taxon>
        <taxon>Erysipelotrichia</taxon>
        <taxon>Erysipelotrichales</taxon>
        <taxon>Erysipelotrichaceae</taxon>
        <taxon>Faecalicoccus</taxon>
    </lineage>
</organism>
<dbReference type="InterPro" id="IPR025682">
    <property type="entry name" value="CpXC_dom"/>
</dbReference>
<reference evidence="2 3" key="1">
    <citation type="submission" date="2018-06" db="EMBL/GenBank/DDBJ databases">
        <authorList>
            <consortium name="Pathogen Informatics"/>
            <person name="Doyle S."/>
        </authorList>
    </citation>
    <scope>NUCLEOTIDE SEQUENCE [LARGE SCALE GENOMIC DNA]</scope>
    <source>
        <strain evidence="2 3">NCTC11087</strain>
    </source>
</reference>
<dbReference type="GeneID" id="77461105"/>
<dbReference type="AlphaFoldDB" id="A0A380LKB1"/>
<dbReference type="Pfam" id="PF14353">
    <property type="entry name" value="CpXC"/>
    <property type="match status" value="1"/>
</dbReference>
<evidence type="ECO:0000259" key="1">
    <source>
        <dbReference type="Pfam" id="PF14353"/>
    </source>
</evidence>
<feature type="domain" description="CpXC" evidence="1">
    <location>
        <begin position="9"/>
        <end position="83"/>
    </location>
</feature>
<gene>
    <name evidence="2" type="ORF">NCTC11087_00107</name>
</gene>
<keyword evidence="3" id="KW-1185">Reference proteome</keyword>
<dbReference type="OrthoDB" id="9784124at2"/>